<organism evidence="1 2">
    <name type="scientific">Flavobacterium artemisiae</name>
    <dbReference type="NCBI Taxonomy" id="2126556"/>
    <lineage>
        <taxon>Bacteria</taxon>
        <taxon>Pseudomonadati</taxon>
        <taxon>Bacteroidota</taxon>
        <taxon>Flavobacteriia</taxon>
        <taxon>Flavobacteriales</taxon>
        <taxon>Flavobacteriaceae</taxon>
        <taxon>Flavobacterium</taxon>
    </lineage>
</organism>
<dbReference type="RefSeq" id="WP_379814281.1">
    <property type="nucleotide sequence ID" value="NZ_JBHUDZ010000009.1"/>
</dbReference>
<protein>
    <submittedName>
        <fullName evidence="1">DUF7005 family protein</fullName>
    </submittedName>
</protein>
<dbReference type="Pfam" id="PF22541">
    <property type="entry name" value="DUF7005"/>
    <property type="match status" value="1"/>
</dbReference>
<sequence length="378" mass="43500">MINQSTPLKKEERLINPALSEELKNYLINNFKSKKTISLENETSIKYWEDFAGKSAADELIFDELKKCYPQLNFPIEPEIEKKEEYKNLVLRGKTENVNLSFLLKLNDCKNITLRIGESIAGKIPIIIVPDKEDFITILQCLLYKNNPRHIPNSMGAVLINGINNWQKITGLKNDWMAANIAGNWSQEFYINVLPNYSLYQDQLIVISTKPYSNVLAKQLGLSESLWLSYSISIRIEHEFAHLYTLKKFGTASNNLHDELIADYIGIVKTIGKYNKSWMLLFMGLENYPDYRQGARLENYISDNKLSKEDFKQLIKIIKMAIENISIFHESQGNLKSDIDQMCRIDALCETSLEELSSVNGASLIIDNYNKMLENRAM</sequence>
<evidence type="ECO:0000313" key="2">
    <source>
        <dbReference type="Proteomes" id="UP001597138"/>
    </source>
</evidence>
<dbReference type="Proteomes" id="UP001597138">
    <property type="component" value="Unassembled WGS sequence"/>
</dbReference>
<keyword evidence="2" id="KW-1185">Reference proteome</keyword>
<comment type="caution">
    <text evidence="1">The sequence shown here is derived from an EMBL/GenBank/DDBJ whole genome shotgun (WGS) entry which is preliminary data.</text>
</comment>
<evidence type="ECO:0000313" key="1">
    <source>
        <dbReference type="EMBL" id="MFD1602915.1"/>
    </source>
</evidence>
<gene>
    <name evidence="1" type="ORF">ACFSC2_09220</name>
</gene>
<dbReference type="InterPro" id="IPR054274">
    <property type="entry name" value="DUF7005"/>
</dbReference>
<proteinExistence type="predicted"/>
<reference evidence="2" key="1">
    <citation type="journal article" date="2019" name="Int. J. Syst. Evol. Microbiol.">
        <title>The Global Catalogue of Microorganisms (GCM) 10K type strain sequencing project: providing services to taxonomists for standard genome sequencing and annotation.</title>
        <authorList>
            <consortium name="The Broad Institute Genomics Platform"/>
            <consortium name="The Broad Institute Genome Sequencing Center for Infectious Disease"/>
            <person name="Wu L."/>
            <person name="Ma J."/>
        </authorList>
    </citation>
    <scope>NUCLEOTIDE SEQUENCE [LARGE SCALE GENOMIC DNA]</scope>
    <source>
        <strain evidence="2">CCUG 70865</strain>
    </source>
</reference>
<dbReference type="EMBL" id="JBHUDZ010000009">
    <property type="protein sequence ID" value="MFD1602915.1"/>
    <property type="molecule type" value="Genomic_DNA"/>
</dbReference>
<accession>A0ABW4HCV6</accession>
<name>A0ABW4HCV6_9FLAO</name>